<reference evidence="1 2" key="1">
    <citation type="journal article" date="2011" name="J. Bacteriol.">
        <title>Genome Sequence of the Probiotic Strain Bifidobacterium animalis subsp. lactis CNCM I-2494.</title>
        <authorList>
            <person name="Chervaux C."/>
            <person name="Grimaldi C."/>
            <person name="Bolotin A."/>
            <person name="Quinquis B."/>
            <person name="Legrain-Raspaud S."/>
            <person name="van Hylckama Vlieg J.E."/>
            <person name="Denariaz G."/>
            <person name="Smokvina T."/>
        </authorList>
    </citation>
    <scope>NUCLEOTIDE SEQUENCE [LARGE SCALE GENOMIC DNA]</scope>
    <source>
        <strain evidence="1 2">CNCM I-2494</strain>
    </source>
</reference>
<organism evidence="1 2">
    <name type="scientific">Bifidobacterium animalis subsp. lactis CNCM I-2494</name>
    <dbReference type="NCBI Taxonomy" id="1042403"/>
    <lineage>
        <taxon>Bacteria</taxon>
        <taxon>Bacillati</taxon>
        <taxon>Actinomycetota</taxon>
        <taxon>Actinomycetes</taxon>
        <taxon>Bifidobacteriales</taxon>
        <taxon>Bifidobacteriaceae</taxon>
        <taxon>Bifidobacterium</taxon>
    </lineage>
</organism>
<name>A0A806FPZ5_BIFAN</name>
<gene>
    <name evidence="1" type="ORF">BALAC2494_02057</name>
</gene>
<protein>
    <submittedName>
        <fullName evidence="1">Uncharacterized protein</fullName>
    </submittedName>
</protein>
<dbReference type="KEGG" id="bnm:BALAC2494_02057"/>
<dbReference type="Proteomes" id="UP000008394">
    <property type="component" value="Chromosome"/>
</dbReference>
<dbReference type="AlphaFoldDB" id="A0A806FPZ5"/>
<accession>A0A806FPZ5</accession>
<evidence type="ECO:0000313" key="2">
    <source>
        <dbReference type="Proteomes" id="UP000008394"/>
    </source>
</evidence>
<proteinExistence type="predicted"/>
<evidence type="ECO:0000313" key="1">
    <source>
        <dbReference type="EMBL" id="AEK30736.1"/>
    </source>
</evidence>
<sequence length="31" mass="3518">MLLIVAFQFECRMAFVNLIMQSQYVSGVAHA</sequence>
<dbReference type="EMBL" id="CP002915">
    <property type="protein sequence ID" value="AEK30736.1"/>
    <property type="molecule type" value="Genomic_DNA"/>
</dbReference>